<feature type="transmembrane region" description="Helical" evidence="1">
    <location>
        <begin position="62"/>
        <end position="81"/>
    </location>
</feature>
<dbReference type="Proteomes" id="UP000648984">
    <property type="component" value="Unassembled WGS sequence"/>
</dbReference>
<keyword evidence="1" id="KW-0472">Membrane</keyword>
<feature type="domain" description="MgtC/SapB/SrpB/YhiD N-terminal" evidence="2">
    <location>
        <begin position="16"/>
        <end position="133"/>
    </location>
</feature>
<organism evidence="4 5">
    <name type="scientific">Aromatoleum diolicum</name>
    <dbReference type="NCBI Taxonomy" id="75796"/>
    <lineage>
        <taxon>Bacteria</taxon>
        <taxon>Pseudomonadati</taxon>
        <taxon>Pseudomonadota</taxon>
        <taxon>Betaproteobacteria</taxon>
        <taxon>Rhodocyclales</taxon>
        <taxon>Rhodocyclaceae</taxon>
        <taxon>Aromatoleum</taxon>
    </lineage>
</organism>
<evidence type="ECO:0000259" key="3">
    <source>
        <dbReference type="Pfam" id="PF13194"/>
    </source>
</evidence>
<dbReference type="PANTHER" id="PTHR39084">
    <property type="entry name" value="MEMBRANE PROTEIN-RELATED"/>
    <property type="match status" value="1"/>
</dbReference>
<dbReference type="RefSeq" id="WP_169259283.1">
    <property type="nucleotide sequence ID" value="NZ_WTVQ01000006.1"/>
</dbReference>
<dbReference type="EMBL" id="WTVQ01000006">
    <property type="protein sequence ID" value="NMG74127.1"/>
    <property type="molecule type" value="Genomic_DNA"/>
</dbReference>
<feature type="domain" description="DUF4010" evidence="3">
    <location>
        <begin position="182"/>
        <end position="390"/>
    </location>
</feature>
<feature type="transmembrane region" description="Helical" evidence="1">
    <location>
        <begin position="366"/>
        <end position="389"/>
    </location>
</feature>
<feature type="transmembrane region" description="Helical" evidence="1">
    <location>
        <begin position="144"/>
        <end position="162"/>
    </location>
</feature>
<dbReference type="Pfam" id="PF02308">
    <property type="entry name" value="MgtC"/>
    <property type="match status" value="1"/>
</dbReference>
<feature type="transmembrane region" description="Helical" evidence="1">
    <location>
        <begin position="177"/>
        <end position="195"/>
    </location>
</feature>
<feature type="transmembrane region" description="Helical" evidence="1">
    <location>
        <begin position="267"/>
        <end position="287"/>
    </location>
</feature>
<accession>A0ABX1Q9F1</accession>
<evidence type="ECO:0000259" key="2">
    <source>
        <dbReference type="Pfam" id="PF02308"/>
    </source>
</evidence>
<evidence type="ECO:0000313" key="4">
    <source>
        <dbReference type="EMBL" id="NMG74127.1"/>
    </source>
</evidence>
<feature type="transmembrane region" description="Helical" evidence="1">
    <location>
        <begin position="202"/>
        <end position="224"/>
    </location>
</feature>
<sequence>MPFAKPFDAAQIEAFLIAIGIGLLIGLERERVASARAGVRTFGLVALLGAIAGMLGEHFASVVPFALGMAIVGAMIIAAYLRHPDPVDPGTTSVAALLVCYCLGVAVWLGHAMIAVMLSVATTILLYFKTELRGIATRLEAKEWVSIFQFSILSLVILPILPDETFDPYDALNPRQVWWMVVLISGLSLTGYATLRLVGTRYGAAFVGIAGGLASSTATTLIYARSSRLNPHPAPMAALVIVLANLVMIVRVAVIAAVVAPGLLPDLLIVIVPALLVGVASLLWYWRAQTVSDTLLPETRNPTELRAAIGFGIAYAAVLFISAWLSEIAGTQGIYVLALVSGLTDVDAIAVSSMRLFSLGKLPLDGAVIAVGLAMIANLAFKTSVAVVVGGRPLGVRILGGMVAVAGGLACGIGWHALSAGSL</sequence>
<feature type="transmembrane region" description="Helical" evidence="1">
    <location>
        <begin position="307"/>
        <end position="326"/>
    </location>
</feature>
<keyword evidence="1" id="KW-1133">Transmembrane helix</keyword>
<comment type="caution">
    <text evidence="4">The sequence shown here is derived from an EMBL/GenBank/DDBJ whole genome shotgun (WGS) entry which is preliminary data.</text>
</comment>
<feature type="transmembrane region" description="Helical" evidence="1">
    <location>
        <begin position="396"/>
        <end position="418"/>
    </location>
</feature>
<dbReference type="PANTHER" id="PTHR39084:SF1">
    <property type="entry name" value="DUF4010 DOMAIN-CONTAINING PROTEIN"/>
    <property type="match status" value="1"/>
</dbReference>
<gene>
    <name evidence="4" type="ORF">GPA25_05090</name>
</gene>
<name>A0ABX1Q9F1_9RHOO</name>
<keyword evidence="5" id="KW-1185">Reference proteome</keyword>
<feature type="transmembrane region" description="Helical" evidence="1">
    <location>
        <begin position="115"/>
        <end position="132"/>
    </location>
</feature>
<feature type="transmembrane region" description="Helical" evidence="1">
    <location>
        <begin position="333"/>
        <end position="354"/>
    </location>
</feature>
<keyword evidence="1" id="KW-0812">Transmembrane</keyword>
<feature type="transmembrane region" description="Helical" evidence="1">
    <location>
        <begin position="6"/>
        <end position="25"/>
    </location>
</feature>
<protein>
    <submittedName>
        <fullName evidence="4">DUF4010 domain-containing protein</fullName>
    </submittedName>
</protein>
<evidence type="ECO:0000313" key="5">
    <source>
        <dbReference type="Proteomes" id="UP000648984"/>
    </source>
</evidence>
<evidence type="ECO:0000256" key="1">
    <source>
        <dbReference type="SAM" id="Phobius"/>
    </source>
</evidence>
<proteinExistence type="predicted"/>
<dbReference type="InterPro" id="IPR025105">
    <property type="entry name" value="DUF4010"/>
</dbReference>
<dbReference type="InterPro" id="IPR049177">
    <property type="entry name" value="MgtC_SapB_SrpB_YhiD_N"/>
</dbReference>
<reference evidence="4 5" key="1">
    <citation type="submission" date="2019-12" db="EMBL/GenBank/DDBJ databases">
        <title>Comparative genomics gives insights into the taxonomy of the Azoarcus-Aromatoleum group and reveals separate origins of nif in the plant-associated Azoarcus and non-plant-associated Aromatoleum sub-groups.</title>
        <authorList>
            <person name="Lafos M."/>
            <person name="Maluk M."/>
            <person name="Batista M."/>
            <person name="Junghare M."/>
            <person name="Carmona M."/>
            <person name="Faoro H."/>
            <person name="Cruz L.M."/>
            <person name="Battistoni F."/>
            <person name="De Souza E."/>
            <person name="Pedrosa F."/>
            <person name="Chen W.-M."/>
            <person name="Poole P.S."/>
            <person name="Dixon R.A."/>
            <person name="James E.K."/>
        </authorList>
    </citation>
    <scope>NUCLEOTIDE SEQUENCE [LARGE SCALE GENOMIC DNA]</scope>
    <source>
        <strain evidence="4 5">22Lin</strain>
    </source>
</reference>
<dbReference type="Pfam" id="PF13194">
    <property type="entry name" value="DUF4010"/>
    <property type="match status" value="1"/>
</dbReference>
<feature type="transmembrane region" description="Helical" evidence="1">
    <location>
        <begin position="236"/>
        <end position="260"/>
    </location>
</feature>